<evidence type="ECO:0000313" key="3">
    <source>
        <dbReference type="Proteomes" id="UP000033615"/>
    </source>
</evidence>
<dbReference type="AlphaFoldDB" id="A0A1V4D9S1"/>
<dbReference type="EMBL" id="LAKD02000011">
    <property type="protein sequence ID" value="OPF82617.1"/>
    <property type="molecule type" value="Genomic_DNA"/>
</dbReference>
<dbReference type="PANTHER" id="PTHR34203">
    <property type="entry name" value="METHYLTRANSFERASE, FKBM FAMILY PROTEIN"/>
    <property type="match status" value="1"/>
</dbReference>
<evidence type="ECO:0000313" key="2">
    <source>
        <dbReference type="EMBL" id="OPF82617.1"/>
    </source>
</evidence>
<feature type="domain" description="Methyltransferase FkbM" evidence="1">
    <location>
        <begin position="69"/>
        <end position="217"/>
    </location>
</feature>
<dbReference type="PANTHER" id="PTHR34203:SF15">
    <property type="entry name" value="SLL1173 PROTEIN"/>
    <property type="match status" value="1"/>
</dbReference>
<accession>A0A1V4D9S1</accession>
<keyword evidence="3" id="KW-1185">Reference proteome</keyword>
<evidence type="ECO:0000259" key="1">
    <source>
        <dbReference type="Pfam" id="PF05050"/>
    </source>
</evidence>
<dbReference type="InterPro" id="IPR052514">
    <property type="entry name" value="SAM-dependent_MTase"/>
</dbReference>
<comment type="caution">
    <text evidence="2">The sequence shown here is derived from an EMBL/GenBank/DDBJ whole genome shotgun (WGS) entry which is preliminary data.</text>
</comment>
<dbReference type="InterPro" id="IPR006342">
    <property type="entry name" value="FkbM_mtfrase"/>
</dbReference>
<dbReference type="RefSeq" id="WP_046088569.1">
    <property type="nucleotide sequence ID" value="NZ_LAKD02000011.1"/>
</dbReference>
<name>A0A1V4D9S1_9ACTN</name>
<sequence>MPLAITLPLNPDVLEAGGPYPRALNVLSRKQTAVQRQLRRSGLAGYEPTTQATLLALAQQAPEGSAVYDIGAHIGLYSALISAVYGNGGRGPRTIAFEPTPETVALCRRIRECNRLGFEVQQTALADEPGTAELYFSHKSESSNSLNPAHRRHTESVTVPVTTVDAFTGERGLAPHLIKIDVETFEAAVLRGSYDTIRRHRPWIVCELLPGADHNALRTALAPLTAMDYGLHPITPEAPWHRYDETTYRSAVSGQCRDWLLAPRPLTPAFHRAVRRWLIAILACDETTNILTTDKASFPYGWNAPYRSPRGATRIPRAAARIPRTGPRGAARGPLTGLLRLAGAAALARRAVVPARRAPAPGAQATGSGSLRG</sequence>
<organism evidence="2 3">
    <name type="scientific">Streptomyces antioxidans</name>
    <dbReference type="NCBI Taxonomy" id="1507734"/>
    <lineage>
        <taxon>Bacteria</taxon>
        <taxon>Bacillati</taxon>
        <taxon>Actinomycetota</taxon>
        <taxon>Actinomycetes</taxon>
        <taxon>Kitasatosporales</taxon>
        <taxon>Streptomycetaceae</taxon>
        <taxon>Streptomyces</taxon>
    </lineage>
</organism>
<protein>
    <submittedName>
        <fullName evidence="2">Peptidase C14</fullName>
    </submittedName>
</protein>
<dbReference type="InterPro" id="IPR029063">
    <property type="entry name" value="SAM-dependent_MTases_sf"/>
</dbReference>
<dbReference type="Pfam" id="PF05050">
    <property type="entry name" value="Methyltransf_21"/>
    <property type="match status" value="1"/>
</dbReference>
<dbReference type="Gene3D" id="3.40.50.150">
    <property type="entry name" value="Vaccinia Virus protein VP39"/>
    <property type="match status" value="1"/>
</dbReference>
<proteinExistence type="predicted"/>
<reference evidence="2" key="1">
    <citation type="submission" date="2016-12" db="EMBL/GenBank/DDBJ databases">
        <title>Genome sequence of Streptomyces antioxidans MUSC 164.</title>
        <authorList>
            <person name="Lee L.-H."/>
            <person name="Ser H.-L."/>
        </authorList>
    </citation>
    <scope>NUCLEOTIDE SEQUENCE [LARGE SCALE GENOMIC DNA]</scope>
    <source>
        <strain evidence="2">MUSC 164</strain>
    </source>
</reference>
<dbReference type="SUPFAM" id="SSF53335">
    <property type="entry name" value="S-adenosyl-L-methionine-dependent methyltransferases"/>
    <property type="match status" value="1"/>
</dbReference>
<dbReference type="OrthoDB" id="4290958at2"/>
<dbReference type="NCBIfam" id="TIGR01444">
    <property type="entry name" value="fkbM_fam"/>
    <property type="match status" value="1"/>
</dbReference>
<gene>
    <name evidence="2" type="ORF">VT50_0206190</name>
</gene>
<dbReference type="Proteomes" id="UP000033615">
    <property type="component" value="Unassembled WGS sequence"/>
</dbReference>